<keyword evidence="2" id="KW-0732">Signal</keyword>
<organism evidence="3 4">
    <name type="scientific">Couchioplanes caeruleus subsp. caeruleus</name>
    <dbReference type="NCBI Taxonomy" id="56427"/>
    <lineage>
        <taxon>Bacteria</taxon>
        <taxon>Bacillati</taxon>
        <taxon>Actinomycetota</taxon>
        <taxon>Actinomycetes</taxon>
        <taxon>Micromonosporales</taxon>
        <taxon>Micromonosporaceae</taxon>
        <taxon>Couchioplanes</taxon>
    </lineage>
</organism>
<comment type="caution">
    <text evidence="3">The sequence shown here is derived from an EMBL/GenBank/DDBJ whole genome shotgun (WGS) entry which is preliminary data.</text>
</comment>
<evidence type="ECO:0000256" key="1">
    <source>
        <dbReference type="SAM" id="MobiDB-lite"/>
    </source>
</evidence>
<feature type="chain" id="PRO_5009663816" evidence="2">
    <location>
        <begin position="26"/>
        <end position="193"/>
    </location>
</feature>
<gene>
    <name evidence="3" type="ORF">BG844_09855</name>
</gene>
<keyword evidence="4" id="KW-1185">Reference proteome</keyword>
<dbReference type="PROSITE" id="PS51257">
    <property type="entry name" value="PROKAR_LIPOPROTEIN"/>
    <property type="match status" value="1"/>
</dbReference>
<sequence length="193" mass="20635">MARVRGHKRVLVVLVAAAAVAGASACSSSEGGAEDGRAQVATLESAGSTPAASAKPADARPRERLDTTEAELEVMLEPYYKCIREQGATPKKDMGDKFGDRAPAAELEKLIKADKVCNPKFYPLPPWEKDPANPESRDFARDVVKCLKGKGVKYVEADESGYALGGPNNDSQSISKGMELAPECEREVAAKRK</sequence>
<evidence type="ECO:0000313" key="3">
    <source>
        <dbReference type="EMBL" id="OJF14397.1"/>
    </source>
</evidence>
<feature type="region of interest" description="Disordered" evidence="1">
    <location>
        <begin position="160"/>
        <end position="179"/>
    </location>
</feature>
<feature type="region of interest" description="Disordered" evidence="1">
    <location>
        <begin position="26"/>
        <end position="68"/>
    </location>
</feature>
<feature type="compositionally biased region" description="Basic and acidic residues" evidence="1">
    <location>
        <begin position="57"/>
        <end position="67"/>
    </location>
</feature>
<proteinExistence type="predicted"/>
<evidence type="ECO:0000256" key="2">
    <source>
        <dbReference type="SAM" id="SignalP"/>
    </source>
</evidence>
<accession>A0A1K0FNI0</accession>
<protein>
    <submittedName>
        <fullName evidence="3">Uncharacterized protein</fullName>
    </submittedName>
</protein>
<name>A0A1K0FNI0_9ACTN</name>
<dbReference type="Proteomes" id="UP000182486">
    <property type="component" value="Unassembled WGS sequence"/>
</dbReference>
<dbReference type="AlphaFoldDB" id="A0A1K0FNI0"/>
<evidence type="ECO:0000313" key="4">
    <source>
        <dbReference type="Proteomes" id="UP000182486"/>
    </source>
</evidence>
<dbReference type="EMBL" id="MEIA01000099">
    <property type="protein sequence ID" value="OJF14397.1"/>
    <property type="molecule type" value="Genomic_DNA"/>
</dbReference>
<reference evidence="3 4" key="1">
    <citation type="submission" date="2016-09" db="EMBL/GenBank/DDBJ databases">
        <title>Couchioplanes caeruleus draft genome sequence.</title>
        <authorList>
            <person name="Sheehan J."/>
            <person name="Caffrey P."/>
        </authorList>
    </citation>
    <scope>NUCLEOTIDE SEQUENCE [LARGE SCALE GENOMIC DNA]</scope>
    <source>
        <strain evidence="3 4">DSM 43634</strain>
    </source>
</reference>
<feature type="signal peptide" evidence="2">
    <location>
        <begin position="1"/>
        <end position="25"/>
    </location>
</feature>